<accession>G2XWN0</accession>
<name>G2XWN0_BOTF4</name>
<dbReference type="InParanoid" id="G2XWN0"/>
<dbReference type="EMBL" id="FQ790272">
    <property type="protein sequence ID" value="CCD44900.1"/>
    <property type="molecule type" value="Genomic_DNA"/>
</dbReference>
<sequence length="68" mass="7544">MIGAIIILPTSIALHRADLLATQSPRYACVMYFVRSAQPTAEKGRSNSAGQRLRTRQILFLLEDVKKG</sequence>
<evidence type="ECO:0000313" key="2">
    <source>
        <dbReference type="Proteomes" id="UP000008177"/>
    </source>
</evidence>
<gene>
    <name evidence="1" type="ORF">BofuT4_uP052490.1</name>
</gene>
<reference evidence="2" key="1">
    <citation type="journal article" date="2011" name="PLoS Genet.">
        <title>Genomic analysis of the necrotrophic fungal pathogens Sclerotinia sclerotiorum and Botrytis cinerea.</title>
        <authorList>
            <person name="Amselem J."/>
            <person name="Cuomo C.A."/>
            <person name="van Kan J.A."/>
            <person name="Viaud M."/>
            <person name="Benito E.P."/>
            <person name="Couloux A."/>
            <person name="Coutinho P.M."/>
            <person name="de Vries R.P."/>
            <person name="Dyer P.S."/>
            <person name="Fillinger S."/>
            <person name="Fournier E."/>
            <person name="Gout L."/>
            <person name="Hahn M."/>
            <person name="Kohn L."/>
            <person name="Lapalu N."/>
            <person name="Plummer K.M."/>
            <person name="Pradier J.M."/>
            <person name="Quevillon E."/>
            <person name="Sharon A."/>
            <person name="Simon A."/>
            <person name="ten Have A."/>
            <person name="Tudzynski B."/>
            <person name="Tudzynski P."/>
            <person name="Wincker P."/>
            <person name="Andrew M."/>
            <person name="Anthouard V."/>
            <person name="Beever R.E."/>
            <person name="Beffa R."/>
            <person name="Benoit I."/>
            <person name="Bouzid O."/>
            <person name="Brault B."/>
            <person name="Chen Z."/>
            <person name="Choquer M."/>
            <person name="Collemare J."/>
            <person name="Cotton P."/>
            <person name="Danchin E.G."/>
            <person name="Da Silva C."/>
            <person name="Gautier A."/>
            <person name="Giraud C."/>
            <person name="Giraud T."/>
            <person name="Gonzalez C."/>
            <person name="Grossetete S."/>
            <person name="Guldener U."/>
            <person name="Henrissat B."/>
            <person name="Howlett B.J."/>
            <person name="Kodira C."/>
            <person name="Kretschmer M."/>
            <person name="Lappartient A."/>
            <person name="Leroch M."/>
            <person name="Levis C."/>
            <person name="Mauceli E."/>
            <person name="Neuveglise C."/>
            <person name="Oeser B."/>
            <person name="Pearson M."/>
            <person name="Poulain J."/>
            <person name="Poussereau N."/>
            <person name="Quesneville H."/>
            <person name="Rascle C."/>
            <person name="Schumacher J."/>
            <person name="Segurens B."/>
            <person name="Sexton A."/>
            <person name="Silva E."/>
            <person name="Sirven C."/>
            <person name="Soanes D.M."/>
            <person name="Talbot N.J."/>
            <person name="Templeton M."/>
            <person name="Yandava C."/>
            <person name="Yarden O."/>
            <person name="Zeng Q."/>
            <person name="Rollins J.A."/>
            <person name="Lebrun M.H."/>
            <person name="Dickman M."/>
        </authorList>
    </citation>
    <scope>NUCLEOTIDE SEQUENCE [LARGE SCALE GENOMIC DNA]</scope>
    <source>
        <strain evidence="2">T4</strain>
    </source>
</reference>
<protein>
    <submittedName>
        <fullName evidence="1">Uncharacterized protein</fullName>
    </submittedName>
</protein>
<organism evidence="1 2">
    <name type="scientific">Botryotinia fuckeliana (strain T4)</name>
    <name type="common">Noble rot fungus</name>
    <name type="synonym">Botrytis cinerea</name>
    <dbReference type="NCBI Taxonomy" id="999810"/>
    <lineage>
        <taxon>Eukaryota</taxon>
        <taxon>Fungi</taxon>
        <taxon>Dikarya</taxon>
        <taxon>Ascomycota</taxon>
        <taxon>Pezizomycotina</taxon>
        <taxon>Leotiomycetes</taxon>
        <taxon>Helotiales</taxon>
        <taxon>Sclerotiniaceae</taxon>
        <taxon>Botrytis</taxon>
    </lineage>
</organism>
<dbReference type="HOGENOM" id="CLU_2793685_0_0_1"/>
<dbReference type="Proteomes" id="UP000008177">
    <property type="component" value="Unplaced contigs"/>
</dbReference>
<proteinExistence type="predicted"/>
<evidence type="ECO:0000313" key="1">
    <source>
        <dbReference type="EMBL" id="CCD44900.1"/>
    </source>
</evidence>
<dbReference type="AlphaFoldDB" id="G2XWN0"/>